<feature type="transmembrane region" description="Helical" evidence="1">
    <location>
        <begin position="12"/>
        <end position="30"/>
    </location>
</feature>
<dbReference type="Gene3D" id="3.20.20.80">
    <property type="entry name" value="Glycosidases"/>
    <property type="match status" value="1"/>
</dbReference>
<reference evidence="2" key="1">
    <citation type="journal article" date="2014" name="Int. J. Syst. Evol. Microbiol.">
        <title>Complete genome sequence of Corynebacterium casei LMG S-19264T (=DSM 44701T), isolated from a smear-ripened cheese.</title>
        <authorList>
            <consortium name="US DOE Joint Genome Institute (JGI-PGF)"/>
            <person name="Walter F."/>
            <person name="Albersmeier A."/>
            <person name="Kalinowski J."/>
            <person name="Ruckert C."/>
        </authorList>
    </citation>
    <scope>NUCLEOTIDE SEQUENCE</scope>
    <source>
        <strain evidence="2">CGMCC 1.15178</strain>
    </source>
</reference>
<keyword evidence="1" id="KW-0472">Membrane</keyword>
<keyword evidence="1" id="KW-0812">Transmembrane</keyword>
<reference evidence="2" key="2">
    <citation type="submission" date="2020-09" db="EMBL/GenBank/DDBJ databases">
        <authorList>
            <person name="Sun Q."/>
            <person name="Zhou Y."/>
        </authorList>
    </citation>
    <scope>NUCLEOTIDE SEQUENCE</scope>
    <source>
        <strain evidence="2">CGMCC 1.15178</strain>
    </source>
</reference>
<evidence type="ECO:0000313" key="2">
    <source>
        <dbReference type="EMBL" id="GGD51518.1"/>
    </source>
</evidence>
<accession>A0A917DM28</accession>
<dbReference type="EMBL" id="BMHP01000001">
    <property type="protein sequence ID" value="GGD51518.1"/>
    <property type="molecule type" value="Genomic_DNA"/>
</dbReference>
<keyword evidence="3" id="KW-1185">Reference proteome</keyword>
<keyword evidence="1" id="KW-1133">Transmembrane helix</keyword>
<sequence>MIDNEVSKQTLRILRLACFALFSSVMIFLLPTKPAIAVDTYVYNATVGTDSLNRSLPLNSDTGNAKANRYVGMFYFLASSFDIGPYDMEFLYRKYPDAAYDNRRPEWGGIGTNHFWGNPLYGYYDHHDPWVIRKDLQMLAEAGVDFIVFDTTNVPTYDTVLKNLLDVMQDLYDQGAPVPKIAFYTNTDSGSTMEYIYDRYYKTGAPDRHPDLWFNWRSKPMIIGISSQASSAVSNFFTIKEAQWPTESPKNNGFPWIDFVRPQQVYQYNGQKEIMSVSPAQNSGSLLFSDNAFFGLPSTWGRGYHNGTHDDSLEAVNSGTNFTEQWNNAIAQDPPMVFITGWNEWMAGIWDGIGNHKVNSYDAATMAYSRDIQPMKDGFKDNYYMLLAKYIREYKGFNAMPVPSAVKTVTINTDFSQWSNVSPAYKDYTGDTAARDYRGYGALYFKNNSGRNDIDVMKVARDSNNLYFYVKCLANISSYTDSSWMRLFINTDGNPTNGWNGFDFVINRKGVGANTTTLEQSTGGWNWSTVNSNISYSISGKEMMIRIPRNDLGLTGDPVNIAFKWVDNMQNDGDEMDFYVNGDTAPGGRLSYAYYTNESVVTTPSPTPTTMPGLAPIAENVNVPGTARSWEFVNLADPEGWKVDTIKTDMYNTSAAQTTVAIGSTDVAAEKFTTTSWLNRIELLSPVYTGSGTGLRLTLYKWDTDYGTTINGAPFTTYIHNSVNANNPWIHVWAQPALPPGDYLWTLSLSSTPVANAGVIKSAGSFSGKTSYFNGVPIADHYTMRMYGPSMAAFGVTEEQALRGTVSMNNSYTVLKKDADIDLAGKNVVQIRMSNATNATSAKLYFTTAADVTAWNFDSNHENWIGSTNIGGFTWQTGGYIGGNVTGPDPFIVSPDNLGIDAANNTIIKVKLKNNTSNTTGQIYFTTTSDTNWSEIKSVTFPINANDNKYTEYSIDMTEAINGLWSGTIKRIRIDPNKDVSSGSFSLDSVTVVKTGFSDTKSKTFTINANSGYTIYNLDMSNIAVWSGTLKRIKLVPAVNASSGSFGIDFIRIFNSPAKGWYFNSTIDDWTASGEISGFGWKTGGYVGGEFTGSDPYLFSSDNLGINADSNTIIKIKMKNNSTITTGKIYFTTNTDTSWTEAKSKTFTLTANDSNYTDYFIDLSEVPGWSGTLKQLRFDPNEGATSGSFGIDEITISNAAVYTQSRSFSTTQGVNGWSYQEWIWNGATRTINNMTWDSTNNRWKGTTANSFVGAGLQQSDLNKESVQVFTVPASGTIRIMANVRKSVSNAASDGVQVKIKKNDQDWWPIGGGFAQVSDMAGIVIDQIAVATAGDQFQFVVNSKASSAYDRVYFDPTITYYGGAWNLDSTVENWTAGGNTSGFGWQVGGYMGGTVTGTDPNLMSTDNLGIRIVDHQFIKIRMKNATAAKTAKFYFTTKTDTAWNEAKSKTFATIANDPNYTEYVVDMSTVPGWTGVLKQLRFDPEDSVSTGSFSIDYIRL</sequence>
<protein>
    <submittedName>
        <fullName evidence="2">Uncharacterized protein</fullName>
    </submittedName>
</protein>
<gene>
    <name evidence="2" type="ORF">GCM10010911_06340</name>
</gene>
<comment type="caution">
    <text evidence="2">The sequence shown here is derived from an EMBL/GenBank/DDBJ whole genome shotgun (WGS) entry which is preliminary data.</text>
</comment>
<organism evidence="2 3">
    <name type="scientific">Paenibacillus nasutitermitis</name>
    <dbReference type="NCBI Taxonomy" id="1652958"/>
    <lineage>
        <taxon>Bacteria</taxon>
        <taxon>Bacillati</taxon>
        <taxon>Bacillota</taxon>
        <taxon>Bacilli</taxon>
        <taxon>Bacillales</taxon>
        <taxon>Paenibacillaceae</taxon>
        <taxon>Paenibacillus</taxon>
    </lineage>
</organism>
<evidence type="ECO:0000256" key="1">
    <source>
        <dbReference type="SAM" id="Phobius"/>
    </source>
</evidence>
<proteinExistence type="predicted"/>
<dbReference type="Proteomes" id="UP000612456">
    <property type="component" value="Unassembled WGS sequence"/>
</dbReference>
<evidence type="ECO:0000313" key="3">
    <source>
        <dbReference type="Proteomes" id="UP000612456"/>
    </source>
</evidence>
<name>A0A917DM28_9BACL</name>